<protein>
    <recommendedName>
        <fullName evidence="4">Lipoprotein</fullName>
    </recommendedName>
</protein>
<evidence type="ECO:0000256" key="1">
    <source>
        <dbReference type="SAM" id="SignalP"/>
    </source>
</evidence>
<dbReference type="PROSITE" id="PS51257">
    <property type="entry name" value="PROKAR_LIPOPROTEIN"/>
    <property type="match status" value="1"/>
</dbReference>
<proteinExistence type="predicted"/>
<dbReference type="RefSeq" id="WP_222135654.1">
    <property type="nucleotide sequence ID" value="NZ_JAILXK010000001.1"/>
</dbReference>
<sequence>MRGLFLPFALLMAGCGLAGSPRCSFDPAQVALGFKKPIRDQQAVHDELQSRYSGARPNETATTNDRQIDAIGEDAWGLRFALQEFLPIGSYPRAIYGWDRRLAEKDVEMSPDSGRQDRLKAVFLQTMFELSPGSHIAASDYTHEVTKLWALTTADEWDTGNQGVEPPALPTIVEQLRATQKSYGSFGKALSDTVNHPDYDDTFERVATSQC</sequence>
<feature type="signal peptide" evidence="1">
    <location>
        <begin position="1"/>
        <end position="18"/>
    </location>
</feature>
<name>A0ABS7MAG0_9SPHN</name>
<dbReference type="Proteomes" id="UP001166571">
    <property type="component" value="Unassembled WGS sequence"/>
</dbReference>
<comment type="caution">
    <text evidence="2">The sequence shown here is derived from an EMBL/GenBank/DDBJ whole genome shotgun (WGS) entry which is preliminary data.</text>
</comment>
<evidence type="ECO:0008006" key="4">
    <source>
        <dbReference type="Google" id="ProtNLM"/>
    </source>
</evidence>
<accession>A0ABS7MAG0</accession>
<gene>
    <name evidence="2" type="ORF">K5P26_02495</name>
</gene>
<keyword evidence="3" id="KW-1185">Reference proteome</keyword>
<keyword evidence="1" id="KW-0732">Signal</keyword>
<evidence type="ECO:0000313" key="3">
    <source>
        <dbReference type="Proteomes" id="UP001166571"/>
    </source>
</evidence>
<reference evidence="2" key="1">
    <citation type="submission" date="2021-08" db="EMBL/GenBank/DDBJ databases">
        <title>Sphingopyxis panaciterrulae sp. nov., isolated from the surface water of the Yellow Sea.</title>
        <authorList>
            <person name="Gao Z."/>
            <person name="Zhang D."/>
            <person name="Zhang A."/>
        </authorList>
    </citation>
    <scope>NUCLEOTIDE SEQUENCE</scope>
    <source>
        <strain evidence="2">XHP0097</strain>
    </source>
</reference>
<evidence type="ECO:0000313" key="2">
    <source>
        <dbReference type="EMBL" id="MBY4636008.1"/>
    </source>
</evidence>
<organism evidence="2 3">
    <name type="scientific">Sphingopyxis jiangsuensis</name>
    <dbReference type="NCBI Taxonomy" id="2871171"/>
    <lineage>
        <taxon>Bacteria</taxon>
        <taxon>Pseudomonadati</taxon>
        <taxon>Pseudomonadota</taxon>
        <taxon>Alphaproteobacteria</taxon>
        <taxon>Sphingomonadales</taxon>
        <taxon>Sphingomonadaceae</taxon>
        <taxon>Sphingopyxis</taxon>
    </lineage>
</organism>
<dbReference type="EMBL" id="JAILXK010000001">
    <property type="protein sequence ID" value="MBY4636008.1"/>
    <property type="molecule type" value="Genomic_DNA"/>
</dbReference>
<feature type="chain" id="PRO_5047134177" description="Lipoprotein" evidence="1">
    <location>
        <begin position="19"/>
        <end position="211"/>
    </location>
</feature>